<dbReference type="EMBL" id="BACD03000002">
    <property type="protein sequence ID" value="GAO46180.1"/>
    <property type="molecule type" value="Genomic_DNA"/>
</dbReference>
<reference evidence="3 4" key="1">
    <citation type="journal article" date="2011" name="J. Gen. Appl. Microbiol.">
        <title>Draft genome sequencing of the enigmatic yeast Saitoella complicata.</title>
        <authorList>
            <person name="Nishida H."/>
            <person name="Hamamoto M."/>
            <person name="Sugiyama J."/>
        </authorList>
    </citation>
    <scope>NUCLEOTIDE SEQUENCE [LARGE SCALE GENOMIC DNA]</scope>
    <source>
        <strain evidence="3 4">NRRL Y-17804</strain>
    </source>
</reference>
<dbReference type="AlphaFoldDB" id="A0A0E9N9U7"/>
<sequence length="242" mass="26927">MQANQNPRRLAVAGAPHLPIPHIANVVHHKPPPQTINNLHLYSPTMINTAEPVDINPITDDQDQSRRRDRKMPDVMIPTTLKHIPPSTRRRRESKVSDSGVSDMSTSPTSPKERRMSGSAVAHPDDVEDEGGSVEVIDKLKKLKWHINTPASKLDHIDAPDLLSQPLTSPPLRVLHLIFPQGLTLTVRNTKTGVTVKDAMDMIYKKFKKMKDDEIPEGVLGGFVWDKEEYGFGGLGVVLARQ</sequence>
<dbReference type="Pfam" id="PF20415">
    <property type="entry name" value="DUF6699"/>
    <property type="match status" value="1"/>
</dbReference>
<evidence type="ECO:0000259" key="2">
    <source>
        <dbReference type="Pfam" id="PF20415"/>
    </source>
</evidence>
<dbReference type="InterPro" id="IPR046522">
    <property type="entry name" value="DUF6699"/>
</dbReference>
<proteinExistence type="predicted"/>
<evidence type="ECO:0000256" key="1">
    <source>
        <dbReference type="SAM" id="MobiDB-lite"/>
    </source>
</evidence>
<organism evidence="3 4">
    <name type="scientific">Saitoella complicata (strain BCRC 22490 / CBS 7301 / JCM 7358 / NBRC 10748 / NRRL Y-17804)</name>
    <dbReference type="NCBI Taxonomy" id="698492"/>
    <lineage>
        <taxon>Eukaryota</taxon>
        <taxon>Fungi</taxon>
        <taxon>Dikarya</taxon>
        <taxon>Ascomycota</taxon>
        <taxon>Taphrinomycotina</taxon>
        <taxon>Taphrinomycotina incertae sedis</taxon>
        <taxon>Saitoella</taxon>
    </lineage>
</organism>
<reference evidence="3 4" key="2">
    <citation type="journal article" date="2014" name="J. Gen. Appl. Microbiol.">
        <title>The early diverging ascomycetous budding yeast Saitoella complicata has three histone deacetylases belonging to the Clr6, Hos2, and Rpd3 lineages.</title>
        <authorList>
            <person name="Nishida H."/>
            <person name="Matsumoto T."/>
            <person name="Kondo S."/>
            <person name="Hamamoto M."/>
            <person name="Yoshikawa H."/>
        </authorList>
    </citation>
    <scope>NUCLEOTIDE SEQUENCE [LARGE SCALE GENOMIC DNA]</scope>
    <source>
        <strain evidence="3 4">NRRL Y-17804</strain>
    </source>
</reference>
<comment type="caution">
    <text evidence="3">The sequence shown here is derived from an EMBL/GenBank/DDBJ whole genome shotgun (WGS) entry which is preliminary data.</text>
</comment>
<protein>
    <recommendedName>
        <fullName evidence="2">DUF6699 domain-containing protein</fullName>
    </recommendedName>
</protein>
<accession>A0A0E9N9U7</accession>
<dbReference type="Proteomes" id="UP000033140">
    <property type="component" value="Unassembled WGS sequence"/>
</dbReference>
<keyword evidence="4" id="KW-1185">Reference proteome</keyword>
<name>A0A0E9N9U7_SAICN</name>
<reference evidence="3 4" key="3">
    <citation type="journal article" date="2015" name="Genome Announc.">
        <title>Draft Genome Sequence of the Archiascomycetous Yeast Saitoella complicata.</title>
        <authorList>
            <person name="Yamauchi K."/>
            <person name="Kondo S."/>
            <person name="Hamamoto M."/>
            <person name="Takahashi Y."/>
            <person name="Ogura Y."/>
            <person name="Hayashi T."/>
            <person name="Nishida H."/>
        </authorList>
    </citation>
    <scope>NUCLEOTIDE SEQUENCE [LARGE SCALE GENOMIC DNA]</scope>
    <source>
        <strain evidence="3 4">NRRL Y-17804</strain>
    </source>
</reference>
<evidence type="ECO:0000313" key="4">
    <source>
        <dbReference type="Proteomes" id="UP000033140"/>
    </source>
</evidence>
<gene>
    <name evidence="3" type="ORF">G7K_0417-t1</name>
</gene>
<feature type="domain" description="DUF6699" evidence="2">
    <location>
        <begin position="143"/>
        <end position="214"/>
    </location>
</feature>
<feature type="region of interest" description="Disordered" evidence="1">
    <location>
        <begin position="52"/>
        <end position="131"/>
    </location>
</feature>
<feature type="compositionally biased region" description="Polar residues" evidence="1">
    <location>
        <begin position="97"/>
        <end position="110"/>
    </location>
</feature>
<evidence type="ECO:0000313" key="3">
    <source>
        <dbReference type="EMBL" id="GAO46180.1"/>
    </source>
</evidence>